<gene>
    <name evidence="1" type="ORF">A3A65_04605</name>
</gene>
<dbReference type="AlphaFoldDB" id="A0A1G1W4V3"/>
<organism evidence="1 2">
    <name type="scientific">Candidatus Chisholmbacteria bacterium RIFCSPLOWO2_01_FULL_49_14</name>
    <dbReference type="NCBI Taxonomy" id="1797593"/>
    <lineage>
        <taxon>Bacteria</taxon>
        <taxon>Candidatus Chisholmiibacteriota</taxon>
    </lineage>
</organism>
<dbReference type="EMBL" id="MHCL01000003">
    <property type="protein sequence ID" value="OGY22407.1"/>
    <property type="molecule type" value="Genomic_DNA"/>
</dbReference>
<dbReference type="Proteomes" id="UP000176723">
    <property type="component" value="Unassembled WGS sequence"/>
</dbReference>
<accession>A0A1G1W4V3</accession>
<evidence type="ECO:0000313" key="2">
    <source>
        <dbReference type="Proteomes" id="UP000176723"/>
    </source>
</evidence>
<comment type="caution">
    <text evidence="1">The sequence shown here is derived from an EMBL/GenBank/DDBJ whole genome shotgun (WGS) entry which is preliminary data.</text>
</comment>
<reference evidence="1 2" key="1">
    <citation type="journal article" date="2016" name="Nat. Commun.">
        <title>Thousands of microbial genomes shed light on interconnected biogeochemical processes in an aquifer system.</title>
        <authorList>
            <person name="Anantharaman K."/>
            <person name="Brown C.T."/>
            <person name="Hug L.A."/>
            <person name="Sharon I."/>
            <person name="Castelle C.J."/>
            <person name="Probst A.J."/>
            <person name="Thomas B.C."/>
            <person name="Singh A."/>
            <person name="Wilkins M.J."/>
            <person name="Karaoz U."/>
            <person name="Brodie E.L."/>
            <person name="Williams K.H."/>
            <person name="Hubbard S.S."/>
            <person name="Banfield J.F."/>
        </authorList>
    </citation>
    <scope>NUCLEOTIDE SEQUENCE [LARGE SCALE GENOMIC DNA]</scope>
</reference>
<name>A0A1G1W4V3_9BACT</name>
<sequence length="103" mass="12363">MTKTYDKLVRDKIPQRLKKKGLVAVTRIAEENEYWQKLKAKLVEEVREFLKEEKKEEIVDLLEVIEAICVYKKFDKRELAGRKSEKARQRGKFRKRIILEKIG</sequence>
<dbReference type="SUPFAM" id="SSF101386">
    <property type="entry name" value="all-alpha NTP pyrophosphatases"/>
    <property type="match status" value="1"/>
</dbReference>
<proteinExistence type="predicted"/>
<dbReference type="InterPro" id="IPR038735">
    <property type="entry name" value="MSMEG_1276-like_NTP-PPase_dom"/>
</dbReference>
<protein>
    <recommendedName>
        <fullName evidence="3">Phosphoribosyl-ATP pyrophosphohydrolase</fullName>
    </recommendedName>
</protein>
<dbReference type="CDD" id="cd11532">
    <property type="entry name" value="NTP-PPase_COG4997"/>
    <property type="match status" value="1"/>
</dbReference>
<dbReference type="STRING" id="1797593.A3A65_04605"/>
<evidence type="ECO:0000313" key="1">
    <source>
        <dbReference type="EMBL" id="OGY22407.1"/>
    </source>
</evidence>
<evidence type="ECO:0008006" key="3">
    <source>
        <dbReference type="Google" id="ProtNLM"/>
    </source>
</evidence>